<keyword evidence="6" id="KW-1185">Reference proteome</keyword>
<feature type="transmembrane region" description="Helical" evidence="2">
    <location>
        <begin position="257"/>
        <end position="279"/>
    </location>
</feature>
<dbReference type="RefSeq" id="WP_015261426.1">
    <property type="nucleotide sequence ID" value="NC_019903.1"/>
</dbReference>
<feature type="domain" description="Predicted membrane protein YciQ-like C-terminal" evidence="4">
    <location>
        <begin position="438"/>
        <end position="496"/>
    </location>
</feature>
<dbReference type="EMBL" id="CP003344">
    <property type="protein sequence ID" value="AGA68426.1"/>
    <property type="molecule type" value="Genomic_DNA"/>
</dbReference>
<keyword evidence="2" id="KW-1133">Transmembrane helix</keyword>
<evidence type="ECO:0000259" key="4">
    <source>
        <dbReference type="Pfam" id="PF20990"/>
    </source>
</evidence>
<organism evidence="5 6">
    <name type="scientific">Desulfitobacterium dichloroeliminans (strain LMG P-21439 / DCA1)</name>
    <dbReference type="NCBI Taxonomy" id="871963"/>
    <lineage>
        <taxon>Bacteria</taxon>
        <taxon>Bacillati</taxon>
        <taxon>Bacillota</taxon>
        <taxon>Clostridia</taxon>
        <taxon>Eubacteriales</taxon>
        <taxon>Desulfitobacteriaceae</taxon>
        <taxon>Desulfitobacterium</taxon>
    </lineage>
</organism>
<dbReference type="KEGG" id="ddl:Desdi_0906"/>
<feature type="region of interest" description="Disordered" evidence="1">
    <location>
        <begin position="535"/>
        <end position="566"/>
    </location>
</feature>
<dbReference type="AlphaFoldDB" id="L0F6Z6"/>
<dbReference type="Pfam" id="PF09972">
    <property type="entry name" value="DUF2207"/>
    <property type="match status" value="1"/>
</dbReference>
<keyword evidence="2" id="KW-0812">Transmembrane</keyword>
<feature type="domain" description="DUF2207" evidence="3">
    <location>
        <begin position="32"/>
        <end position="214"/>
    </location>
</feature>
<keyword evidence="2" id="KW-0472">Membrane</keyword>
<dbReference type="eggNOG" id="COG4907">
    <property type="taxonomic scope" value="Bacteria"/>
</dbReference>
<dbReference type="Proteomes" id="UP000010797">
    <property type="component" value="Chromosome"/>
</dbReference>
<dbReference type="InterPro" id="IPR018702">
    <property type="entry name" value="DUF2207"/>
</dbReference>
<dbReference type="HOGENOM" id="CLU_032539_0_0_9"/>
<gene>
    <name evidence="5" type="ordered locus">Desdi_0906</name>
</gene>
<dbReference type="OrthoDB" id="46834at2"/>
<protein>
    <submittedName>
        <fullName evidence="5">Putative membrane protein (DUF2207)</fullName>
    </submittedName>
</protein>
<evidence type="ECO:0000256" key="2">
    <source>
        <dbReference type="SAM" id="Phobius"/>
    </source>
</evidence>
<evidence type="ECO:0000313" key="6">
    <source>
        <dbReference type="Proteomes" id="UP000010797"/>
    </source>
</evidence>
<accession>L0F6Z6</accession>
<evidence type="ECO:0000313" key="5">
    <source>
        <dbReference type="EMBL" id="AGA68426.1"/>
    </source>
</evidence>
<reference evidence="6" key="1">
    <citation type="submission" date="2012-02" db="EMBL/GenBank/DDBJ databases">
        <title>Complete sequence of Desulfitobacterium dichloroeliminans LMG P-21439.</title>
        <authorList>
            <person name="Lucas S."/>
            <person name="Han J."/>
            <person name="Lapidus A."/>
            <person name="Cheng J.-F."/>
            <person name="Goodwin L."/>
            <person name="Pitluck S."/>
            <person name="Peters L."/>
            <person name="Ovchinnikova G."/>
            <person name="Teshima H."/>
            <person name="Detter J.C."/>
            <person name="Han C."/>
            <person name="Tapia R."/>
            <person name="Land M."/>
            <person name="Hauser L."/>
            <person name="Kyrpides N."/>
            <person name="Ivanova N."/>
            <person name="Pagani I."/>
            <person name="Kruse T."/>
            <person name="de Vos W.M."/>
            <person name="Boon N."/>
            <person name="Smidt H."/>
            <person name="Woyke T."/>
        </authorList>
    </citation>
    <scope>NUCLEOTIDE SEQUENCE [LARGE SCALE GENOMIC DNA]</scope>
    <source>
        <strain evidence="6">LMG P-21439 / DCA1</strain>
    </source>
</reference>
<dbReference type="InterPro" id="IPR048389">
    <property type="entry name" value="YciQ-like_C"/>
</dbReference>
<proteinExistence type="predicted"/>
<feature type="compositionally biased region" description="Gly residues" evidence="1">
    <location>
        <begin position="543"/>
        <end position="566"/>
    </location>
</feature>
<dbReference type="Pfam" id="PF20990">
    <property type="entry name" value="DUF2207_C"/>
    <property type="match status" value="1"/>
</dbReference>
<dbReference type="STRING" id="871963.Desdi_0906"/>
<sequence length="566" mass="62942">MKTMMRYSCGILLVVLLLTIGPKPTYAQNHVRTIDIEAVIYDDGSMYITQVWEGDFDEGTEIYIPMAAPDYLQISDLRVADHNGVYQVVEPWDLEAGFAEKASKCGLNYTEEGYEICFGLSEYGTNRYAIEYRLKNVIGSYTDLDGVNFRFANKGMNTTPTDVKVDIRLADGTPLKDEGSDIWAFGYEGQVLFEDGAIRAYTEKPLTEYNHVTVMLSLEKGLLNPSRTESVSFAEVREQAFQDSDYDDEGSGEEVSALAVFLTVALSIGIPLALILLISKLRKRSAAKKMQEFGQRWGYFREVPNSGNVQATYALGRLFELCEEGAILGTGMLRLIQLGCLAPVRLEEVGFMGKTKEIVSLELKGSNHKEMNEYDEYLYTVLEGAAGSDGILQPKELPRFAERNDTLLRNYLDQSNAGGLKYLQERQCLTSWEPPLKLKHLTPSGEKELGELVGFKQYLEDFSLVAERGVETMPIWQELLSYALLFGIADKVAEQMQEVYPQLGREVEQYSQNLKTSYAYSHLLVTHMLQAEERRAQAARSKGSGGFSSLGGGGGSIGGGRGGGTR</sequence>
<evidence type="ECO:0000259" key="3">
    <source>
        <dbReference type="Pfam" id="PF09972"/>
    </source>
</evidence>
<evidence type="ECO:0000256" key="1">
    <source>
        <dbReference type="SAM" id="MobiDB-lite"/>
    </source>
</evidence>
<name>L0F6Z6_DESDL</name>